<dbReference type="STRING" id="8090.ENSORLP00000036645"/>
<dbReference type="Proteomes" id="UP000001038">
    <property type="component" value="Chromosome 3"/>
</dbReference>
<evidence type="ECO:0000313" key="3">
    <source>
        <dbReference type="Proteomes" id="UP000001038"/>
    </source>
</evidence>
<evidence type="ECO:0000259" key="1">
    <source>
        <dbReference type="SMART" id="SM00027"/>
    </source>
</evidence>
<dbReference type="SUPFAM" id="SSF47473">
    <property type="entry name" value="EF-hand"/>
    <property type="match status" value="1"/>
</dbReference>
<reference evidence="2 3" key="1">
    <citation type="journal article" date="2007" name="Nature">
        <title>The medaka draft genome and insights into vertebrate genome evolution.</title>
        <authorList>
            <person name="Kasahara M."/>
            <person name="Naruse K."/>
            <person name="Sasaki S."/>
            <person name="Nakatani Y."/>
            <person name="Qu W."/>
            <person name="Ahsan B."/>
            <person name="Yamada T."/>
            <person name="Nagayasu Y."/>
            <person name="Doi K."/>
            <person name="Kasai Y."/>
            <person name="Jindo T."/>
            <person name="Kobayashi D."/>
            <person name="Shimada A."/>
            <person name="Toyoda A."/>
            <person name="Kuroki Y."/>
            <person name="Fujiyama A."/>
            <person name="Sasaki T."/>
            <person name="Shimizu A."/>
            <person name="Asakawa S."/>
            <person name="Shimizu N."/>
            <person name="Hashimoto S."/>
            <person name="Yang J."/>
            <person name="Lee Y."/>
            <person name="Matsushima K."/>
            <person name="Sugano S."/>
            <person name="Sakaizumi M."/>
            <person name="Narita T."/>
            <person name="Ohishi K."/>
            <person name="Haga S."/>
            <person name="Ohta F."/>
            <person name="Nomoto H."/>
            <person name="Nogata K."/>
            <person name="Morishita T."/>
            <person name="Endo T."/>
            <person name="Shin-I T."/>
            <person name="Takeda H."/>
            <person name="Morishita S."/>
            <person name="Kohara Y."/>
        </authorList>
    </citation>
    <scope>NUCLEOTIDE SEQUENCE [LARGE SCALE GENOMIC DNA]</scope>
    <source>
        <strain evidence="2 3">Hd-rR</strain>
    </source>
</reference>
<dbReference type="InterPro" id="IPR000261">
    <property type="entry name" value="EH_dom"/>
</dbReference>
<dbReference type="Gene3D" id="1.10.238.10">
    <property type="entry name" value="EF-hand"/>
    <property type="match status" value="1"/>
</dbReference>
<sequence>ISVFPTKLIHSFSNCLLLGVTNMWAISPEERGKHDQKFDTLSPSMGYITGEQARTFFLQSGLPAQVLHSGDEYIHMFISLVCWNLSSEKLFFICIAEAPPQSHL</sequence>
<proteinExistence type="predicted"/>
<reference evidence="2" key="2">
    <citation type="submission" date="2025-08" db="UniProtKB">
        <authorList>
            <consortium name="Ensembl"/>
        </authorList>
    </citation>
    <scope>IDENTIFICATION</scope>
    <source>
        <strain evidence="2">Hd-rR</strain>
    </source>
</reference>
<dbReference type="InParanoid" id="A0A3B3HY50"/>
<dbReference type="Pfam" id="PF12763">
    <property type="entry name" value="EH"/>
    <property type="match status" value="1"/>
</dbReference>
<accession>A0A3B3HY50</accession>
<protein>
    <recommendedName>
        <fullName evidence="1">EH domain-containing protein</fullName>
    </recommendedName>
</protein>
<dbReference type="SMART" id="SM00027">
    <property type="entry name" value="EH"/>
    <property type="match status" value="1"/>
</dbReference>
<dbReference type="Ensembl" id="ENSORLT00000030845.1">
    <property type="protein sequence ID" value="ENSORLP00000036645.1"/>
    <property type="gene ID" value="ENSORLG00000025929.1"/>
</dbReference>
<dbReference type="GeneTree" id="ENSGT00940000155936"/>
<name>A0A3B3HY50_ORYLA</name>
<organism evidence="2 3">
    <name type="scientific">Oryzias latipes</name>
    <name type="common">Japanese rice fish</name>
    <name type="synonym">Japanese killifish</name>
    <dbReference type="NCBI Taxonomy" id="8090"/>
    <lineage>
        <taxon>Eukaryota</taxon>
        <taxon>Metazoa</taxon>
        <taxon>Chordata</taxon>
        <taxon>Craniata</taxon>
        <taxon>Vertebrata</taxon>
        <taxon>Euteleostomi</taxon>
        <taxon>Actinopterygii</taxon>
        <taxon>Neopterygii</taxon>
        <taxon>Teleostei</taxon>
        <taxon>Neoteleostei</taxon>
        <taxon>Acanthomorphata</taxon>
        <taxon>Ovalentaria</taxon>
        <taxon>Atherinomorphae</taxon>
        <taxon>Beloniformes</taxon>
        <taxon>Adrianichthyidae</taxon>
        <taxon>Oryziinae</taxon>
        <taxon>Oryzias</taxon>
    </lineage>
</organism>
<dbReference type="InterPro" id="IPR011992">
    <property type="entry name" value="EF-hand-dom_pair"/>
</dbReference>
<feature type="domain" description="EH" evidence="1">
    <location>
        <begin position="23"/>
        <end position="104"/>
    </location>
</feature>
<reference evidence="2" key="3">
    <citation type="submission" date="2025-09" db="UniProtKB">
        <authorList>
            <consortium name="Ensembl"/>
        </authorList>
    </citation>
    <scope>IDENTIFICATION</scope>
    <source>
        <strain evidence="2">Hd-rR</strain>
    </source>
</reference>
<evidence type="ECO:0000313" key="2">
    <source>
        <dbReference type="Ensembl" id="ENSORLP00000036645.1"/>
    </source>
</evidence>
<dbReference type="AlphaFoldDB" id="A0A3B3HY50"/>
<dbReference type="Bgee" id="ENSORLG00000025929">
    <property type="expression patterns" value="Expressed in testis and 15 other cell types or tissues"/>
</dbReference>
<keyword evidence="3" id="KW-1185">Reference proteome</keyword>